<accession>A0A366LSG7</accession>
<comment type="caution">
    <text evidence="3">The sequence shown here is derived from an EMBL/GenBank/DDBJ whole genome shotgun (WGS) entry which is preliminary data.</text>
</comment>
<dbReference type="CDD" id="cd06260">
    <property type="entry name" value="DUF820-like"/>
    <property type="match status" value="1"/>
</dbReference>
<dbReference type="OrthoDB" id="4537149at2"/>
<dbReference type="RefSeq" id="WP_113984186.1">
    <property type="nucleotide sequence ID" value="NZ_QMEY01000016.1"/>
</dbReference>
<dbReference type="Proteomes" id="UP000253303">
    <property type="component" value="Unassembled WGS sequence"/>
</dbReference>
<evidence type="ECO:0000313" key="3">
    <source>
        <dbReference type="EMBL" id="RBQ16560.1"/>
    </source>
</evidence>
<feature type="compositionally biased region" description="Basic and acidic residues" evidence="1">
    <location>
        <begin position="14"/>
        <end position="36"/>
    </location>
</feature>
<dbReference type="PANTHER" id="PTHR35400:SF3">
    <property type="entry name" value="SLL1072 PROTEIN"/>
    <property type="match status" value="1"/>
</dbReference>
<evidence type="ECO:0000313" key="4">
    <source>
        <dbReference type="Proteomes" id="UP000253303"/>
    </source>
</evidence>
<organism evidence="3 4">
    <name type="scientific">Spongiactinospora rosea</name>
    <dbReference type="NCBI Taxonomy" id="2248750"/>
    <lineage>
        <taxon>Bacteria</taxon>
        <taxon>Bacillati</taxon>
        <taxon>Actinomycetota</taxon>
        <taxon>Actinomycetes</taxon>
        <taxon>Streptosporangiales</taxon>
        <taxon>Streptosporangiaceae</taxon>
        <taxon>Spongiactinospora</taxon>
    </lineage>
</organism>
<evidence type="ECO:0000256" key="1">
    <source>
        <dbReference type="SAM" id="MobiDB-lite"/>
    </source>
</evidence>
<sequence>MATTATPSRKRTATRGDHGSREGGDEMPERFTVDRAVEPVALADEPHIEPASQPPRLATARDVYRWLPRIPGWSVAAIDGRITMSSAGGVPHARGMTSLGIAWGALCRERGLDLFTGSIDVCLFPRRDVYVPDLVIAPRECKRWGDDLHSEGILLVGEIVSPGTIHTDRSEKPDAAARAGVPFMLLVDPLAEPARVTLYSDPDGSIYRKSDSVSLGEMIHIPSPVDLDLDTSIFIDAEYA</sequence>
<dbReference type="Gene3D" id="3.90.1570.10">
    <property type="entry name" value="tt1808, chain A"/>
    <property type="match status" value="1"/>
</dbReference>
<keyword evidence="3" id="KW-0540">Nuclease</keyword>
<keyword evidence="4" id="KW-1185">Reference proteome</keyword>
<dbReference type="AlphaFoldDB" id="A0A366LSG7"/>
<gene>
    <name evidence="3" type="ORF">DP939_30080</name>
</gene>
<dbReference type="InterPro" id="IPR011335">
    <property type="entry name" value="Restrct_endonuc-II-like"/>
</dbReference>
<dbReference type="InterPro" id="IPR012296">
    <property type="entry name" value="Nuclease_put_TT1808"/>
</dbReference>
<proteinExistence type="predicted"/>
<dbReference type="Pfam" id="PF05685">
    <property type="entry name" value="Uma2"/>
    <property type="match status" value="1"/>
</dbReference>
<name>A0A366LSG7_9ACTN</name>
<dbReference type="PANTHER" id="PTHR35400">
    <property type="entry name" value="SLR1083 PROTEIN"/>
    <property type="match status" value="1"/>
</dbReference>
<protein>
    <submittedName>
        <fullName evidence="3">Uma2 family endonuclease</fullName>
    </submittedName>
</protein>
<dbReference type="InterPro" id="IPR008538">
    <property type="entry name" value="Uma2"/>
</dbReference>
<dbReference type="GO" id="GO:0004519">
    <property type="term" value="F:endonuclease activity"/>
    <property type="evidence" value="ECO:0007669"/>
    <property type="project" value="UniProtKB-KW"/>
</dbReference>
<keyword evidence="3" id="KW-0378">Hydrolase</keyword>
<keyword evidence="3" id="KW-0255">Endonuclease</keyword>
<dbReference type="EMBL" id="QMEY01000016">
    <property type="protein sequence ID" value="RBQ16560.1"/>
    <property type="molecule type" value="Genomic_DNA"/>
</dbReference>
<dbReference type="SUPFAM" id="SSF52980">
    <property type="entry name" value="Restriction endonuclease-like"/>
    <property type="match status" value="1"/>
</dbReference>
<feature type="region of interest" description="Disordered" evidence="1">
    <location>
        <begin position="1"/>
        <end position="36"/>
    </location>
</feature>
<feature type="domain" description="Putative restriction endonuclease" evidence="2">
    <location>
        <begin position="69"/>
        <end position="225"/>
    </location>
</feature>
<evidence type="ECO:0000259" key="2">
    <source>
        <dbReference type="Pfam" id="PF05685"/>
    </source>
</evidence>
<reference evidence="3 4" key="1">
    <citation type="submission" date="2018-06" db="EMBL/GenBank/DDBJ databases">
        <title>Sphaerisporangium craniellae sp. nov., isolated from a marine sponge in the South China Sea.</title>
        <authorList>
            <person name="Li L."/>
        </authorList>
    </citation>
    <scope>NUCLEOTIDE SEQUENCE [LARGE SCALE GENOMIC DNA]</scope>
    <source>
        <strain evidence="3 4">LHW63015</strain>
    </source>
</reference>